<evidence type="ECO:0000256" key="1">
    <source>
        <dbReference type="ARBA" id="ARBA00007405"/>
    </source>
</evidence>
<keyword evidence="3" id="KW-0237">DNA synthesis</keyword>
<proteinExistence type="inferred from homology"/>
<keyword evidence="4" id="KW-0547">Nucleotide-binding</keyword>
<comment type="caution">
    <text evidence="7">The sequence shown here is derived from an EMBL/GenBank/DDBJ whole genome shotgun (WGS) entry which is preliminary data.</text>
</comment>
<reference evidence="7" key="1">
    <citation type="journal article" date="2015" name="Nature">
        <title>Complex archaea that bridge the gap between prokaryotes and eukaryotes.</title>
        <authorList>
            <person name="Spang A."/>
            <person name="Saw J.H."/>
            <person name="Jorgensen S.L."/>
            <person name="Zaremba-Niedzwiedzka K."/>
            <person name="Martijn J."/>
            <person name="Lind A.E."/>
            <person name="van Eijk R."/>
            <person name="Schleper C."/>
            <person name="Guy L."/>
            <person name="Ettema T.J."/>
        </authorList>
    </citation>
    <scope>NUCLEOTIDE SEQUENCE</scope>
</reference>
<gene>
    <name evidence="7" type="ORF">LCGC14_2297820</name>
</gene>
<evidence type="ECO:0000256" key="3">
    <source>
        <dbReference type="ARBA" id="ARBA00022634"/>
    </source>
</evidence>
<feature type="non-terminal residue" evidence="7">
    <location>
        <position position="1"/>
    </location>
</feature>
<evidence type="ECO:0000313" key="7">
    <source>
        <dbReference type="EMBL" id="KKL51202.1"/>
    </source>
</evidence>
<evidence type="ECO:0000256" key="5">
    <source>
        <dbReference type="ARBA" id="ARBA00047754"/>
    </source>
</evidence>
<comment type="catalytic activity">
    <reaction evidence="5">
        <text>a 2'-deoxyribonucleoside 5'-diphosphate + [thioredoxin]-disulfide + H2O = a ribonucleoside 5'-diphosphate + [thioredoxin]-dithiol</text>
        <dbReference type="Rhea" id="RHEA:23252"/>
        <dbReference type="Rhea" id="RHEA-COMP:10698"/>
        <dbReference type="Rhea" id="RHEA-COMP:10700"/>
        <dbReference type="ChEBI" id="CHEBI:15377"/>
        <dbReference type="ChEBI" id="CHEBI:29950"/>
        <dbReference type="ChEBI" id="CHEBI:50058"/>
        <dbReference type="ChEBI" id="CHEBI:57930"/>
        <dbReference type="ChEBI" id="CHEBI:73316"/>
        <dbReference type="EC" id="1.17.4.1"/>
    </reaction>
</comment>
<dbReference type="GO" id="GO:0000166">
    <property type="term" value="F:nucleotide binding"/>
    <property type="evidence" value="ECO:0007669"/>
    <property type="project" value="UniProtKB-KW"/>
</dbReference>
<dbReference type="AlphaFoldDB" id="A0A0F9FJD1"/>
<sequence length="138" mass="15132">GYERTQRGSMNNVGPPQDCAAIEVETPDGKLFAIIIEEKGVPHEVLIEIGKTGQSVRAWADAIGRVISLCLQSGLGIERIIEELSGVTTDKLTKSRGQNIRSGPEGVAYALIRYIQEQSASLMEETKDVDYRDLRADE</sequence>
<dbReference type="EC" id="1.17.4.1" evidence="2"/>
<organism evidence="7">
    <name type="scientific">marine sediment metagenome</name>
    <dbReference type="NCBI Taxonomy" id="412755"/>
    <lineage>
        <taxon>unclassified sequences</taxon>
        <taxon>metagenomes</taxon>
        <taxon>ecological metagenomes</taxon>
    </lineage>
</organism>
<dbReference type="Pfam" id="PF12637">
    <property type="entry name" value="TSCPD"/>
    <property type="match status" value="1"/>
</dbReference>
<dbReference type="InterPro" id="IPR024434">
    <property type="entry name" value="TSCPD_dom"/>
</dbReference>
<evidence type="ECO:0000256" key="4">
    <source>
        <dbReference type="ARBA" id="ARBA00022741"/>
    </source>
</evidence>
<dbReference type="EMBL" id="LAZR01032331">
    <property type="protein sequence ID" value="KKL51202.1"/>
    <property type="molecule type" value="Genomic_DNA"/>
</dbReference>
<evidence type="ECO:0000256" key="2">
    <source>
        <dbReference type="ARBA" id="ARBA00012274"/>
    </source>
</evidence>
<dbReference type="GO" id="GO:0071897">
    <property type="term" value="P:DNA biosynthetic process"/>
    <property type="evidence" value="ECO:0007669"/>
    <property type="project" value="UniProtKB-KW"/>
</dbReference>
<feature type="domain" description="TSCPD" evidence="6">
    <location>
        <begin position="28"/>
        <end position="114"/>
    </location>
</feature>
<accession>A0A0F9FJD1</accession>
<name>A0A0F9FJD1_9ZZZZ</name>
<dbReference type="GO" id="GO:0004748">
    <property type="term" value="F:ribonucleoside-diphosphate reductase activity, thioredoxin disulfide as acceptor"/>
    <property type="evidence" value="ECO:0007669"/>
    <property type="project" value="UniProtKB-EC"/>
</dbReference>
<comment type="similarity">
    <text evidence="1">Belongs to the ribonucleoside diphosphate reductase class-2 family.</text>
</comment>
<protein>
    <recommendedName>
        <fullName evidence="2">ribonucleoside-diphosphate reductase</fullName>
        <ecNumber evidence="2">1.17.4.1</ecNumber>
    </recommendedName>
</protein>
<evidence type="ECO:0000259" key="6">
    <source>
        <dbReference type="Pfam" id="PF12637"/>
    </source>
</evidence>